<dbReference type="SMART" id="SM00494">
    <property type="entry name" value="ChtBD2"/>
    <property type="match status" value="1"/>
</dbReference>
<feature type="transmembrane region" description="Helical" evidence="6">
    <location>
        <begin position="39"/>
        <end position="62"/>
    </location>
</feature>
<proteinExistence type="predicted"/>
<evidence type="ECO:0000256" key="1">
    <source>
        <dbReference type="ARBA" id="ARBA00022669"/>
    </source>
</evidence>
<reference evidence="8" key="1">
    <citation type="journal article" date="2016" name="Ticks Tick Borne Dis.">
        <title>De novo assembly and annotation of the salivary gland transcriptome of Rhipicephalus appendiculatus male and female ticks during blood feeding.</title>
        <authorList>
            <person name="de Castro M.H."/>
            <person name="de Klerk D."/>
            <person name="Pienaar R."/>
            <person name="Latif A.A."/>
            <person name="Rees D.J."/>
            <person name="Mans B.J."/>
        </authorList>
    </citation>
    <scope>NUCLEOTIDE SEQUENCE</scope>
    <source>
        <tissue evidence="8">Salivary glands</tissue>
    </source>
</reference>
<name>A0A131ZAL2_RHIAP</name>
<dbReference type="PANTHER" id="PTHR23301">
    <property type="entry name" value="CHITIN BINDING PERITROPHIN-A"/>
    <property type="match status" value="1"/>
</dbReference>
<dbReference type="InterPro" id="IPR002557">
    <property type="entry name" value="Chitin-bd_dom"/>
</dbReference>
<evidence type="ECO:0000256" key="6">
    <source>
        <dbReference type="SAM" id="Phobius"/>
    </source>
</evidence>
<dbReference type="EMBL" id="GEDV01000702">
    <property type="protein sequence ID" value="JAP87855.1"/>
    <property type="molecule type" value="Transcribed_RNA"/>
</dbReference>
<feature type="non-terminal residue" evidence="8">
    <location>
        <position position="1"/>
    </location>
</feature>
<evidence type="ECO:0000256" key="4">
    <source>
        <dbReference type="ARBA" id="ARBA00023157"/>
    </source>
</evidence>
<feature type="domain" description="Chitin-binding type-2" evidence="7">
    <location>
        <begin position="90"/>
        <end position="151"/>
    </location>
</feature>
<dbReference type="Gene3D" id="2.170.140.10">
    <property type="entry name" value="Chitin binding domain"/>
    <property type="match status" value="1"/>
</dbReference>
<evidence type="ECO:0000256" key="5">
    <source>
        <dbReference type="ARBA" id="ARBA00023180"/>
    </source>
</evidence>
<evidence type="ECO:0000256" key="3">
    <source>
        <dbReference type="ARBA" id="ARBA00022737"/>
    </source>
</evidence>
<keyword evidence="2" id="KW-0732">Signal</keyword>
<keyword evidence="6" id="KW-0472">Membrane</keyword>
<organism evidence="8">
    <name type="scientific">Rhipicephalus appendiculatus</name>
    <name type="common">Brown ear tick</name>
    <dbReference type="NCBI Taxonomy" id="34631"/>
    <lineage>
        <taxon>Eukaryota</taxon>
        <taxon>Metazoa</taxon>
        <taxon>Ecdysozoa</taxon>
        <taxon>Arthropoda</taxon>
        <taxon>Chelicerata</taxon>
        <taxon>Arachnida</taxon>
        <taxon>Acari</taxon>
        <taxon>Parasitiformes</taxon>
        <taxon>Ixodida</taxon>
        <taxon>Ixodoidea</taxon>
        <taxon>Ixodidae</taxon>
        <taxon>Rhipicephalinae</taxon>
        <taxon>Rhipicephalus</taxon>
        <taxon>Rhipicephalus</taxon>
    </lineage>
</organism>
<dbReference type="InterPro" id="IPR051940">
    <property type="entry name" value="Chitin_bind-dev_reg"/>
</dbReference>
<dbReference type="PANTHER" id="PTHR23301:SF0">
    <property type="entry name" value="CHITIN-BINDING TYPE-2 DOMAIN-CONTAINING PROTEIN-RELATED"/>
    <property type="match status" value="1"/>
</dbReference>
<keyword evidence="1" id="KW-0147">Chitin-binding</keyword>
<evidence type="ECO:0000259" key="7">
    <source>
        <dbReference type="PROSITE" id="PS50940"/>
    </source>
</evidence>
<protein>
    <submittedName>
        <fullName evidence="8">Chitin-binding protein</fullName>
    </submittedName>
</protein>
<evidence type="ECO:0000256" key="2">
    <source>
        <dbReference type="ARBA" id="ARBA00022729"/>
    </source>
</evidence>
<dbReference type="Pfam" id="PF01607">
    <property type="entry name" value="CBM_14"/>
    <property type="match status" value="1"/>
</dbReference>
<keyword evidence="4" id="KW-1015">Disulfide bond</keyword>
<dbReference type="GO" id="GO:0008061">
    <property type="term" value="F:chitin binding"/>
    <property type="evidence" value="ECO:0007669"/>
    <property type="project" value="UniProtKB-KW"/>
</dbReference>
<dbReference type="SUPFAM" id="SSF57625">
    <property type="entry name" value="Invertebrate chitin-binding proteins"/>
    <property type="match status" value="1"/>
</dbReference>
<dbReference type="PROSITE" id="PS50940">
    <property type="entry name" value="CHIT_BIND_II"/>
    <property type="match status" value="1"/>
</dbReference>
<keyword evidence="5" id="KW-0325">Glycoprotein</keyword>
<sequence length="189" mass="19203">EAAKTTETTEITHPPTCKGHSFEELAAKSPRIKMVNSKVVVNGVAVVAVVVMVVVSVVVPVVQGKPKASSGAPAAGFPDFSQFLAPPLPSEDCVGVVAAPGASALVADPNDCTKYSVCSETFSSKFSCPPGQHFSPADNRCATPEEAKCDPAFADDDAAADEAVNVDVESAAADVVGAVDDTADVNADV</sequence>
<keyword evidence="3" id="KW-0677">Repeat</keyword>
<dbReference type="GO" id="GO:0005576">
    <property type="term" value="C:extracellular region"/>
    <property type="evidence" value="ECO:0007669"/>
    <property type="project" value="InterPro"/>
</dbReference>
<keyword evidence="6" id="KW-1133">Transmembrane helix</keyword>
<accession>A0A131ZAL2</accession>
<keyword evidence="6" id="KW-0812">Transmembrane</keyword>
<evidence type="ECO:0000313" key="8">
    <source>
        <dbReference type="EMBL" id="JAP87855.1"/>
    </source>
</evidence>
<dbReference type="InterPro" id="IPR036508">
    <property type="entry name" value="Chitin-bd_dom_sf"/>
</dbReference>
<dbReference type="AlphaFoldDB" id="A0A131ZAL2"/>